<evidence type="ECO:0000256" key="2">
    <source>
        <dbReference type="ARBA" id="ARBA00022438"/>
    </source>
</evidence>
<dbReference type="Pfam" id="PF05343">
    <property type="entry name" value="Peptidase_M42"/>
    <property type="match status" value="1"/>
</dbReference>
<dbReference type="PANTHER" id="PTHR32481:SF0">
    <property type="entry name" value="AMINOPEPTIDASE YPDE-RELATED"/>
    <property type="match status" value="1"/>
</dbReference>
<dbReference type="eggNOG" id="arCOG01518">
    <property type="taxonomic scope" value="Archaea"/>
</dbReference>
<dbReference type="PANTHER" id="PTHR32481">
    <property type="entry name" value="AMINOPEPTIDASE"/>
    <property type="match status" value="1"/>
</dbReference>
<reference evidence="9" key="1">
    <citation type="submission" date="2007-06" db="EMBL/GenBank/DDBJ databases">
        <title>Complete sequence of Methanococcus aeolicus Nankai-3.</title>
        <authorList>
            <consortium name="US DOE Joint Genome Institute"/>
            <person name="Copeland A."/>
            <person name="Lucas S."/>
            <person name="Lapidus A."/>
            <person name="Barry K."/>
            <person name="Glavina del Rio T."/>
            <person name="Dalin E."/>
            <person name="Tice H."/>
            <person name="Pitluck S."/>
            <person name="Chain P."/>
            <person name="Malfatti S."/>
            <person name="Shin M."/>
            <person name="Vergez L."/>
            <person name="Schmutz J."/>
            <person name="Larimer F."/>
            <person name="Land M."/>
            <person name="Hauser L."/>
            <person name="Kyrpides N."/>
            <person name="Lykidis A."/>
            <person name="Sieprawska-Lupa M."/>
            <person name="Whitman W.B."/>
            <person name="Richardson P."/>
        </authorList>
    </citation>
    <scope>NUCLEOTIDE SEQUENCE [LARGE SCALE GENOMIC DNA]</scope>
    <source>
        <strain evidence="9">Nankai-3</strain>
    </source>
</reference>
<evidence type="ECO:0000256" key="4">
    <source>
        <dbReference type="ARBA" id="ARBA00022723"/>
    </source>
</evidence>
<dbReference type="Gene3D" id="3.40.630.10">
    <property type="entry name" value="Zn peptidases"/>
    <property type="match status" value="1"/>
</dbReference>
<dbReference type="RefSeq" id="WP_011973424.1">
    <property type="nucleotide sequence ID" value="NC_009635.1"/>
</dbReference>
<keyword evidence="4 8" id="KW-0479">Metal-binding</keyword>
<feature type="active site" description="Proton acceptor" evidence="7">
    <location>
        <position position="207"/>
    </location>
</feature>
<feature type="binding site" evidence="8">
    <location>
        <position position="208"/>
    </location>
    <ligand>
        <name>Zn(2+)</name>
        <dbReference type="ChEBI" id="CHEBI:29105"/>
        <label>2</label>
    </ligand>
</feature>
<dbReference type="SUPFAM" id="SSF101821">
    <property type="entry name" value="Aminopeptidase/glucanase lid domain"/>
    <property type="match status" value="1"/>
</dbReference>
<name>A6UUX0_META3</name>
<organism evidence="9 10">
    <name type="scientific">Methanococcus aeolicus (strain ATCC BAA-1280 / DSM 17508 / OCM 812 / Nankai-3)</name>
    <dbReference type="NCBI Taxonomy" id="419665"/>
    <lineage>
        <taxon>Archaea</taxon>
        <taxon>Methanobacteriati</taxon>
        <taxon>Methanobacteriota</taxon>
        <taxon>Methanomada group</taxon>
        <taxon>Methanococci</taxon>
        <taxon>Methanococcales</taxon>
        <taxon>Methanococcaceae</taxon>
        <taxon>Methanococcus</taxon>
    </lineage>
</organism>
<dbReference type="AlphaFoldDB" id="A6UUX0"/>
<dbReference type="GeneID" id="5326702"/>
<dbReference type="GO" id="GO:0006508">
    <property type="term" value="P:proteolysis"/>
    <property type="evidence" value="ECO:0007669"/>
    <property type="project" value="UniProtKB-KW"/>
</dbReference>
<keyword evidence="3" id="KW-0645">Protease</keyword>
<feature type="binding site" evidence="8">
    <location>
        <position position="175"/>
    </location>
    <ligand>
        <name>Zn(2+)</name>
        <dbReference type="ChEBI" id="CHEBI:29105"/>
        <label>1</label>
    </ligand>
</feature>
<evidence type="ECO:0000256" key="8">
    <source>
        <dbReference type="PIRSR" id="PIRSR001123-2"/>
    </source>
</evidence>
<evidence type="ECO:0000256" key="5">
    <source>
        <dbReference type="ARBA" id="ARBA00022801"/>
    </source>
</evidence>
<evidence type="ECO:0000313" key="10">
    <source>
        <dbReference type="Proteomes" id="UP000001106"/>
    </source>
</evidence>
<feature type="binding site" evidence="8">
    <location>
        <position position="321"/>
    </location>
    <ligand>
        <name>Zn(2+)</name>
        <dbReference type="ChEBI" id="CHEBI:29105"/>
        <label>2</label>
    </ligand>
</feature>
<dbReference type="Proteomes" id="UP000001106">
    <property type="component" value="Chromosome"/>
</dbReference>
<dbReference type="GO" id="GO:0008810">
    <property type="term" value="F:cellulase activity"/>
    <property type="evidence" value="ECO:0007669"/>
    <property type="project" value="UniProtKB-EC"/>
</dbReference>
<protein>
    <submittedName>
        <fullName evidence="9">Cellulase</fullName>
        <ecNumber evidence="9">3.2.1.4</ecNumber>
    </submittedName>
</protein>
<evidence type="ECO:0000256" key="6">
    <source>
        <dbReference type="PIRNR" id="PIRNR001123"/>
    </source>
</evidence>
<dbReference type="GO" id="GO:0004177">
    <property type="term" value="F:aminopeptidase activity"/>
    <property type="evidence" value="ECO:0007669"/>
    <property type="project" value="UniProtKB-UniRule"/>
</dbReference>
<dbReference type="PIRSF" id="PIRSF001123">
    <property type="entry name" value="PepA_GA"/>
    <property type="match status" value="1"/>
</dbReference>
<dbReference type="EMBL" id="CP000743">
    <property type="protein sequence ID" value="ABR56292.1"/>
    <property type="molecule type" value="Genomic_DNA"/>
</dbReference>
<dbReference type="GO" id="GO:0046872">
    <property type="term" value="F:metal ion binding"/>
    <property type="evidence" value="ECO:0007669"/>
    <property type="project" value="UniProtKB-UniRule"/>
</dbReference>
<dbReference type="InterPro" id="IPR008007">
    <property type="entry name" value="Peptidase_M42"/>
</dbReference>
<dbReference type="EC" id="3.2.1.4" evidence="9"/>
<keyword evidence="10" id="KW-1185">Reference proteome</keyword>
<evidence type="ECO:0000256" key="1">
    <source>
        <dbReference type="ARBA" id="ARBA00006272"/>
    </source>
</evidence>
<feature type="binding site" evidence="8">
    <location>
        <position position="230"/>
    </location>
    <ligand>
        <name>Zn(2+)</name>
        <dbReference type="ChEBI" id="CHEBI:29105"/>
        <label>1</label>
    </ligand>
</feature>
<dbReference type="InterPro" id="IPR023367">
    <property type="entry name" value="Peptidase_M42_dom2"/>
</dbReference>
<gene>
    <name evidence="9" type="ordered locus">Maeo_0709</name>
</gene>
<proteinExistence type="inferred from homology"/>
<accession>A6UUX0</accession>
<dbReference type="KEGG" id="mae:Maeo_0709"/>
<evidence type="ECO:0000256" key="7">
    <source>
        <dbReference type="PIRSR" id="PIRSR001123-1"/>
    </source>
</evidence>
<comment type="similarity">
    <text evidence="1 6">Belongs to the peptidase M42 family.</text>
</comment>
<dbReference type="OrthoDB" id="30642at2157"/>
<comment type="cofactor">
    <cofactor evidence="8">
        <name>a divalent metal cation</name>
        <dbReference type="ChEBI" id="CHEBI:60240"/>
    </cofactor>
    <text evidence="8">Binds 2 divalent metal cations per subunit.</text>
</comment>
<dbReference type="SUPFAM" id="SSF53187">
    <property type="entry name" value="Zn-dependent exopeptidases"/>
    <property type="match status" value="1"/>
</dbReference>
<dbReference type="CDD" id="cd05656">
    <property type="entry name" value="M42_Frv"/>
    <property type="match status" value="1"/>
</dbReference>
<evidence type="ECO:0000313" key="9">
    <source>
        <dbReference type="EMBL" id="ABR56292.1"/>
    </source>
</evidence>
<keyword evidence="2" id="KW-0031">Aminopeptidase</keyword>
<evidence type="ECO:0000256" key="3">
    <source>
        <dbReference type="ARBA" id="ARBA00022670"/>
    </source>
</evidence>
<keyword evidence="9" id="KW-0326">Glycosidase</keyword>
<feature type="binding site" evidence="8">
    <location>
        <position position="175"/>
    </location>
    <ligand>
        <name>Zn(2+)</name>
        <dbReference type="ChEBI" id="CHEBI:29105"/>
        <label>2</label>
    </ligand>
</feature>
<dbReference type="Gene3D" id="2.40.30.40">
    <property type="entry name" value="Peptidase M42, domain 2"/>
    <property type="match status" value="1"/>
</dbReference>
<dbReference type="STRING" id="419665.Maeo_0709"/>
<dbReference type="InterPro" id="IPR051464">
    <property type="entry name" value="Peptidase_M42_aminopept"/>
</dbReference>
<feature type="binding site" evidence="8">
    <location>
        <position position="62"/>
    </location>
    <ligand>
        <name>Zn(2+)</name>
        <dbReference type="ChEBI" id="CHEBI:29105"/>
        <label>1</label>
    </ligand>
</feature>
<keyword evidence="5 9" id="KW-0378">Hydrolase</keyword>
<sequence length="351" mass="38676">MTVVNYLKELSTMEGISGREDRIRDYMEEELKKYCDEVFVDKFGNLIAKKGNTGKKIMIAAHMDEIGLMVKYIDDKGFLKFVKIGGINDQMLLNQKVVVHTDKGDIIGVLGSKPPHKMKEEERNKLMKSEFMFIDIGAKNKEDAINMGVEIGSWISFKTEFDVLGNNRITGKAFDDRAGCAVLLDVAKKLKDMELNCQLYLVGTVQEEVGLKGAKTSAFGISPDVAFALDVTICGDHPGITMEDAAVEMGKGPVFGIVDAAGRGLIAHPKVITMVKEVSKKYDIPVQYEVGDGGTTDATSIQLTQDGVPTGVISVPSRYIHTPVEMIDIEDLEKTSDLMLKCVVDLNNYFE</sequence>
<dbReference type="HOGENOM" id="CLU_047249_1_0_2"/>